<keyword evidence="2" id="KW-0812">Transmembrane</keyword>
<gene>
    <name evidence="8" type="ORF">CH63R_13763</name>
</gene>
<dbReference type="GO" id="GO:0043495">
    <property type="term" value="F:protein-membrane adaptor activity"/>
    <property type="evidence" value="ECO:0007669"/>
    <property type="project" value="TreeGrafter"/>
</dbReference>
<dbReference type="PANTHER" id="PTHR12911">
    <property type="entry name" value="SAD1/UNC-84-LIKE PROTEIN-RELATED"/>
    <property type="match status" value="1"/>
</dbReference>
<feature type="region of interest" description="Disordered" evidence="6">
    <location>
        <begin position="698"/>
        <end position="721"/>
    </location>
</feature>
<feature type="compositionally biased region" description="Basic and acidic residues" evidence="6">
    <location>
        <begin position="98"/>
        <end position="109"/>
    </location>
</feature>
<keyword evidence="5" id="KW-0175">Coiled coil</keyword>
<dbReference type="RefSeq" id="XP_018151055.1">
    <property type="nucleotide sequence ID" value="XM_018308737.1"/>
</dbReference>
<feature type="region of interest" description="Disordered" evidence="6">
    <location>
        <begin position="1"/>
        <end position="680"/>
    </location>
</feature>
<feature type="compositionally biased region" description="Polar residues" evidence="6">
    <location>
        <begin position="441"/>
        <end position="452"/>
    </location>
</feature>
<evidence type="ECO:0000313" key="8">
    <source>
        <dbReference type="EMBL" id="OBR02537.1"/>
    </source>
</evidence>
<feature type="coiled-coil region" evidence="5">
    <location>
        <begin position="1010"/>
        <end position="1041"/>
    </location>
</feature>
<evidence type="ECO:0000256" key="2">
    <source>
        <dbReference type="ARBA" id="ARBA00022692"/>
    </source>
</evidence>
<sequence>MPPRRRVRGDDDDGPLISRGGAAVSSDLPPLAARLDTSYGSAPSNTLRNTRRGQRRDLQSIIKETLHDSDDPDDPDDPGNPDDDDDDDSEEADDDDHSSERSKSTRSDRQPPVNSPSPNPVPKPKPMRKPQPAPNPGPDPDPNSNLPPDFGLGRDSSESSAPSRGPSPDRPSVKNPPKQRLPSTIAPSIEPPFYQPEGTSSRQRVLPDIAPPRGPSPTRYLPTTRRAGSEALAPPDRTGQGLSSSRGGTLTAASKRSVFARAISEEVRSPSNGHQLGLPLEPTPTPDSIRTFGQESSLFGGADIGTPSHPSRSSDEAGENSPLRPMPPRSNQPDRLRGPVRDPLSEVVHRSGLVDWTKDEGTSRPVQPQPPSTPPSQRYQLRSESPDNDSPFIARRAVARDSPRAIPTPRQVPANAASPSSVTTRSSSRLSNHTTEKASTHKSGSTRLSNHTIENEPPHRPSSIRPSDHIGENEPTHRPGSTRLSSRTTENEPMFRPGSSRSADHDTENESTPRPGPSRLANYILNKGSTSRATSTRHHVFEEEPASRPELRLPEKRAVKESLHDDPKPASGVSPRLSSEQGDPGPAQRPVTQPAAIDKPAPTRRLFNDPPPANASTLRSGRFEVRSIRPPGSRRAPEEKGNRSPPRQNDSGLFGSDMRQKLRQEREQEKAQQEALRKERNARLQSWPRIYNTVYSWTHAPRPDSPPPRDQDSDGYDSPIETTQQIPLNESSWSTWILFKLADAFVDVLNFLFSPHSWNLKALLGILLVSLLGWGAMAGLKSAPALGMSGIQWYGLSDISHNLGQFVPLWMSRPTTVFSDEDTREYTRQQRNHEYELSKLAKASKLHEGSLSRLEAIVPKIVHMQLDKHGRPVVDEEFWHALRDLMKGDTEILTMDRGHGGYHHVSDEHWRAVRARLLKDPVYQSAASPAPPGPSTAEIENIAQTRFDKSWEKWLKTNDKKVAKILEPAFSTSIPDKISKDLDHKIEKFVKDQFKNKSTNDVVVTRTEFIRHLQDEFVKHRNEVKAEAQELQRKLEYYINDAVKSASEQAPPAGVSRSEMVQVVDGMVRQAIANAGLEALAQGKIGATWDRELRHQVNFLGRHTGVVVDASATTPDWDPPVHGKFRSASWYKSTRRDPKSVPPSATLWNWEDEGDCWCGKVTAHKSGVEVGVRIGYLLSHEIIPQHVVVEHILPGATLDPDARPREIDVLAYITEINTRNRIKDFAAAHFPRSKIILSDGWVRIGHFTYESRDALNGVYVHKLSSELLSLGAVTDQVVLQVVSNYGADHTCLYRVRLYGEKQS</sequence>
<dbReference type="PRINTS" id="PR01217">
    <property type="entry name" value="PRICHEXTENSN"/>
</dbReference>
<evidence type="ECO:0000256" key="1">
    <source>
        <dbReference type="ARBA" id="ARBA00004370"/>
    </source>
</evidence>
<accession>A0A1B7XS20</accession>
<evidence type="ECO:0000259" key="7">
    <source>
        <dbReference type="PROSITE" id="PS51469"/>
    </source>
</evidence>
<dbReference type="GeneID" id="28872844"/>
<keyword evidence="4" id="KW-0472">Membrane</keyword>
<dbReference type="InterPro" id="IPR045119">
    <property type="entry name" value="SUN1-5"/>
</dbReference>
<dbReference type="EMBL" id="LTAN01000010">
    <property type="protein sequence ID" value="OBR02537.1"/>
    <property type="molecule type" value="Genomic_DNA"/>
</dbReference>
<dbReference type="InterPro" id="IPR012919">
    <property type="entry name" value="SUN_dom"/>
</dbReference>
<dbReference type="OrthoDB" id="342281at2759"/>
<evidence type="ECO:0000256" key="6">
    <source>
        <dbReference type="SAM" id="MobiDB-lite"/>
    </source>
</evidence>
<evidence type="ECO:0000256" key="5">
    <source>
        <dbReference type="SAM" id="Coils"/>
    </source>
</evidence>
<protein>
    <submittedName>
        <fullName evidence="8">Spindle pole body-associated protein sad1</fullName>
    </submittedName>
</protein>
<evidence type="ECO:0000313" key="9">
    <source>
        <dbReference type="Proteomes" id="UP000092177"/>
    </source>
</evidence>
<proteinExistence type="predicted"/>
<organism evidence="8 9">
    <name type="scientific">Colletotrichum higginsianum (strain IMI 349063)</name>
    <name type="common">Crucifer anthracnose fungus</name>
    <dbReference type="NCBI Taxonomy" id="759273"/>
    <lineage>
        <taxon>Eukaryota</taxon>
        <taxon>Fungi</taxon>
        <taxon>Dikarya</taxon>
        <taxon>Ascomycota</taxon>
        <taxon>Pezizomycotina</taxon>
        <taxon>Sordariomycetes</taxon>
        <taxon>Hypocreomycetidae</taxon>
        <taxon>Glomerellales</taxon>
        <taxon>Glomerellaceae</taxon>
        <taxon>Colletotrichum</taxon>
        <taxon>Colletotrichum destructivum species complex</taxon>
    </lineage>
</organism>
<reference evidence="9" key="1">
    <citation type="journal article" date="2017" name="BMC Genomics">
        <title>Gapless genome assembly of Colletotrichum higginsianum reveals chromosome structure and association of transposable elements with secondary metabolite gene clusters.</title>
        <authorList>
            <person name="Dallery J.-F."/>
            <person name="Lapalu N."/>
            <person name="Zampounis A."/>
            <person name="Pigne S."/>
            <person name="Luyten I."/>
            <person name="Amselem J."/>
            <person name="Wittenberg A.H.J."/>
            <person name="Zhou S."/>
            <person name="de Queiroz M.V."/>
            <person name="Robin G.P."/>
            <person name="Auger A."/>
            <person name="Hainaut M."/>
            <person name="Henrissat B."/>
            <person name="Kim K.-T."/>
            <person name="Lee Y.-H."/>
            <person name="Lespinet O."/>
            <person name="Schwartz D.C."/>
            <person name="Thon M.R."/>
            <person name="O'Connell R.J."/>
        </authorList>
    </citation>
    <scope>NUCLEOTIDE SEQUENCE [LARGE SCALE GENOMIC DNA]</scope>
    <source>
        <strain evidence="9">IMI 349063</strain>
    </source>
</reference>
<feature type="compositionally biased region" description="Basic and acidic residues" evidence="6">
    <location>
        <begin position="658"/>
        <end position="680"/>
    </location>
</feature>
<dbReference type="Gene3D" id="2.60.120.260">
    <property type="entry name" value="Galactose-binding domain-like"/>
    <property type="match status" value="1"/>
</dbReference>
<dbReference type="VEuPathDB" id="FungiDB:CH63R_13763"/>
<evidence type="ECO:0000256" key="4">
    <source>
        <dbReference type="ARBA" id="ARBA00023136"/>
    </source>
</evidence>
<feature type="compositionally biased region" description="Basic and acidic residues" evidence="6">
    <location>
        <begin position="466"/>
        <end position="477"/>
    </location>
</feature>
<name>A0A1B7XS20_COLHI</name>
<dbReference type="Proteomes" id="UP000092177">
    <property type="component" value="Chromosome 10"/>
</dbReference>
<feature type="compositionally biased region" description="Low complexity" evidence="6">
    <location>
        <begin position="418"/>
        <end position="431"/>
    </location>
</feature>
<feature type="compositionally biased region" description="Polar residues" evidence="6">
    <location>
        <begin position="286"/>
        <end position="297"/>
    </location>
</feature>
<evidence type="ECO:0000256" key="3">
    <source>
        <dbReference type="ARBA" id="ARBA00022989"/>
    </source>
</evidence>
<feature type="compositionally biased region" description="Polar residues" evidence="6">
    <location>
        <begin position="38"/>
        <end position="48"/>
    </location>
</feature>
<dbReference type="GO" id="GO:0034993">
    <property type="term" value="C:meiotic nuclear membrane microtubule tethering complex"/>
    <property type="evidence" value="ECO:0007669"/>
    <property type="project" value="TreeGrafter"/>
</dbReference>
<dbReference type="PROSITE" id="PS51469">
    <property type="entry name" value="SUN"/>
    <property type="match status" value="1"/>
</dbReference>
<keyword evidence="3" id="KW-1133">Transmembrane helix</keyword>
<feature type="compositionally biased region" description="Polar residues" evidence="6">
    <location>
        <begin position="240"/>
        <end position="254"/>
    </location>
</feature>
<comment type="subcellular location">
    <subcellularLocation>
        <location evidence="1">Membrane</location>
    </subcellularLocation>
</comment>
<feature type="compositionally biased region" description="Acidic residues" evidence="6">
    <location>
        <begin position="70"/>
        <end position="97"/>
    </location>
</feature>
<dbReference type="KEGG" id="chig:CH63R_13763"/>
<feature type="compositionally biased region" description="Basic and acidic residues" evidence="6">
    <location>
        <begin position="332"/>
        <end position="349"/>
    </location>
</feature>
<comment type="caution">
    <text evidence="8">The sequence shown here is derived from an EMBL/GenBank/DDBJ whole genome shotgun (WGS) entry which is preliminary data.</text>
</comment>
<feature type="compositionally biased region" description="Basic and acidic residues" evidence="6">
    <location>
        <begin position="539"/>
        <end position="568"/>
    </location>
</feature>
<feature type="compositionally biased region" description="Pro residues" evidence="6">
    <location>
        <begin position="113"/>
        <end position="141"/>
    </location>
</feature>
<dbReference type="Pfam" id="PF07738">
    <property type="entry name" value="Sad1_UNC"/>
    <property type="match status" value="1"/>
</dbReference>
<keyword evidence="9" id="KW-1185">Reference proteome</keyword>
<feature type="domain" description="SUN" evidence="7">
    <location>
        <begin position="1105"/>
        <end position="1302"/>
    </location>
</feature>
<dbReference type="PANTHER" id="PTHR12911:SF8">
    <property type="entry name" value="KLAROID PROTEIN-RELATED"/>
    <property type="match status" value="1"/>
</dbReference>